<protein>
    <submittedName>
        <fullName evidence="1">Uncharacterized protein</fullName>
    </submittedName>
</protein>
<dbReference type="AlphaFoldDB" id="A0A1H3SYT0"/>
<name>A0A1H3SYT0_9PSEU</name>
<dbReference type="Proteomes" id="UP000199515">
    <property type="component" value="Unassembled WGS sequence"/>
</dbReference>
<sequence length="95" mass="10634">MRYLKCRWTHEDDDYPVWLFSELGPLGALQALGGTLTARSTSGGGRVVTLLRLTEQRYHSRRPIMPERGETLLRWVQQGLPSPAQASAGQRVVSV</sequence>
<dbReference type="EMBL" id="FNON01000016">
    <property type="protein sequence ID" value="SDZ42239.1"/>
    <property type="molecule type" value="Genomic_DNA"/>
</dbReference>
<keyword evidence="2" id="KW-1185">Reference proteome</keyword>
<reference evidence="1 2" key="1">
    <citation type="submission" date="2016-10" db="EMBL/GenBank/DDBJ databases">
        <authorList>
            <person name="de Groot N.N."/>
        </authorList>
    </citation>
    <scope>NUCLEOTIDE SEQUENCE [LARGE SCALE GENOMIC DNA]</scope>
    <source>
        <strain evidence="1 2">CPCC 202699</strain>
    </source>
</reference>
<gene>
    <name evidence="1" type="ORF">SAMN05421504_11615</name>
</gene>
<accession>A0A1H3SYT0</accession>
<organism evidence="1 2">
    <name type="scientific">Amycolatopsis xylanica</name>
    <dbReference type="NCBI Taxonomy" id="589385"/>
    <lineage>
        <taxon>Bacteria</taxon>
        <taxon>Bacillati</taxon>
        <taxon>Actinomycetota</taxon>
        <taxon>Actinomycetes</taxon>
        <taxon>Pseudonocardiales</taxon>
        <taxon>Pseudonocardiaceae</taxon>
        <taxon>Amycolatopsis</taxon>
    </lineage>
</organism>
<evidence type="ECO:0000313" key="1">
    <source>
        <dbReference type="EMBL" id="SDZ42239.1"/>
    </source>
</evidence>
<proteinExistence type="predicted"/>
<evidence type="ECO:0000313" key="2">
    <source>
        <dbReference type="Proteomes" id="UP000199515"/>
    </source>
</evidence>